<dbReference type="EMBL" id="JADQBC010000002">
    <property type="protein sequence ID" value="MBR8826408.1"/>
    <property type="molecule type" value="Genomic_DNA"/>
</dbReference>
<dbReference type="Pfam" id="PF00028">
    <property type="entry name" value="Cadherin"/>
    <property type="match status" value="2"/>
</dbReference>
<dbReference type="SMART" id="SM00736">
    <property type="entry name" value="CADG"/>
    <property type="match status" value="1"/>
</dbReference>
<evidence type="ECO:0000259" key="2">
    <source>
        <dbReference type="PROSITE" id="PS50268"/>
    </source>
</evidence>
<comment type="caution">
    <text evidence="3">The sequence shown here is derived from an EMBL/GenBank/DDBJ whole genome shotgun (WGS) entry which is preliminary data.</text>
</comment>
<dbReference type="Pfam" id="PF13517">
    <property type="entry name" value="FG-GAP_3"/>
    <property type="match status" value="2"/>
</dbReference>
<evidence type="ECO:0000256" key="1">
    <source>
        <dbReference type="ARBA" id="ARBA00022729"/>
    </source>
</evidence>
<protein>
    <submittedName>
        <fullName evidence="3">VCBS repeat-containing protein</fullName>
    </submittedName>
</protein>
<dbReference type="SUPFAM" id="SSF49313">
    <property type="entry name" value="Cadherin-like"/>
    <property type="match status" value="3"/>
</dbReference>
<dbReference type="PANTHER" id="PTHR44103">
    <property type="entry name" value="PROPROTEIN CONVERTASE P"/>
    <property type="match status" value="1"/>
</dbReference>
<evidence type="ECO:0000313" key="4">
    <source>
        <dbReference type="Proteomes" id="UP000767446"/>
    </source>
</evidence>
<reference evidence="3" key="1">
    <citation type="submission" date="2021-02" db="EMBL/GenBank/DDBJ databases">
        <title>Metagenome analyses of Stigonema ocellatum DSM 106950, Chlorogloea purpurea SAG 13.99 and Gomphosphaeria aponina DSM 107014.</title>
        <authorList>
            <person name="Marter P."/>
            <person name="Huang S."/>
        </authorList>
    </citation>
    <scope>NUCLEOTIDE SEQUENCE</scope>
    <source>
        <strain evidence="3">JP213</strain>
    </source>
</reference>
<dbReference type="SMART" id="SM00112">
    <property type="entry name" value="CA"/>
    <property type="match status" value="3"/>
</dbReference>
<dbReference type="SUPFAM" id="SSF69318">
    <property type="entry name" value="Integrin alpha N-terminal domain"/>
    <property type="match status" value="1"/>
</dbReference>
<dbReference type="Gene3D" id="2.130.10.130">
    <property type="entry name" value="Integrin alpha, N-terminal"/>
    <property type="match status" value="1"/>
</dbReference>
<dbReference type="Gene3D" id="2.60.40.60">
    <property type="entry name" value="Cadherins"/>
    <property type="match status" value="3"/>
</dbReference>
<dbReference type="GO" id="GO:0007156">
    <property type="term" value="P:homophilic cell adhesion via plasma membrane adhesion molecules"/>
    <property type="evidence" value="ECO:0007669"/>
    <property type="project" value="InterPro"/>
</dbReference>
<dbReference type="InterPro" id="IPR030916">
    <property type="entry name" value="ELWxxDGT_rpt"/>
</dbReference>
<dbReference type="InterPro" id="IPR028994">
    <property type="entry name" value="Integrin_alpha_N"/>
</dbReference>
<keyword evidence="1" id="KW-0732">Signal</keyword>
<evidence type="ECO:0000313" key="3">
    <source>
        <dbReference type="EMBL" id="MBR8826408.1"/>
    </source>
</evidence>
<dbReference type="InterPro" id="IPR013517">
    <property type="entry name" value="FG-GAP"/>
</dbReference>
<dbReference type="PROSITE" id="PS50268">
    <property type="entry name" value="CADHERIN_2"/>
    <property type="match status" value="3"/>
</dbReference>
<feature type="domain" description="Cadherin" evidence="2">
    <location>
        <begin position="884"/>
        <end position="991"/>
    </location>
</feature>
<dbReference type="CDD" id="cd11304">
    <property type="entry name" value="Cadherin_repeat"/>
    <property type="match status" value="3"/>
</dbReference>
<dbReference type="Proteomes" id="UP000767446">
    <property type="component" value="Unassembled WGS sequence"/>
</dbReference>
<dbReference type="PRINTS" id="PR00205">
    <property type="entry name" value="CADHERIN"/>
</dbReference>
<dbReference type="InterPro" id="IPR015919">
    <property type="entry name" value="Cadherin-like_sf"/>
</dbReference>
<name>A0A941JNM1_9CHRO</name>
<organism evidence="3 4">
    <name type="scientific">Gomphosphaeria aponina SAG 52.96 = DSM 107014</name>
    <dbReference type="NCBI Taxonomy" id="1521640"/>
    <lineage>
        <taxon>Bacteria</taxon>
        <taxon>Bacillati</taxon>
        <taxon>Cyanobacteriota</taxon>
        <taxon>Cyanophyceae</taxon>
        <taxon>Oscillatoriophycideae</taxon>
        <taxon>Chroococcales</taxon>
        <taxon>Gomphosphaeriaceae</taxon>
        <taxon>Gomphosphaeria</taxon>
    </lineage>
</organism>
<dbReference type="InterPro" id="IPR006644">
    <property type="entry name" value="Cadg"/>
</dbReference>
<dbReference type="NCBIfam" id="TIGR04534">
    <property type="entry name" value="ELWxxDGT_rpt"/>
    <property type="match status" value="5"/>
</dbReference>
<dbReference type="GO" id="GO:0005509">
    <property type="term" value="F:calcium ion binding"/>
    <property type="evidence" value="ECO:0007669"/>
    <property type="project" value="InterPro"/>
</dbReference>
<gene>
    <name evidence="3" type="ORF">DSM107014_00645</name>
</gene>
<dbReference type="InterPro" id="IPR002126">
    <property type="entry name" value="Cadherin-like_dom"/>
</dbReference>
<feature type="domain" description="Cadherin" evidence="2">
    <location>
        <begin position="673"/>
        <end position="775"/>
    </location>
</feature>
<proteinExistence type="predicted"/>
<feature type="domain" description="Cadherin" evidence="2">
    <location>
        <begin position="775"/>
        <end position="877"/>
    </location>
</feature>
<accession>A0A941JNM1</accession>
<dbReference type="GO" id="GO:0016020">
    <property type="term" value="C:membrane"/>
    <property type="evidence" value="ECO:0007669"/>
    <property type="project" value="InterPro"/>
</dbReference>
<sequence length="1400" mass="147934">MTNTGNSINPKLIAVTGTGNPFNGIDVGNSSAPTLVDIDKDGDLDAFIGESLGALKYYTNTENSSNPKFIAVTGTGNPFNGIDVGNNSTPTLVDIDKDGDLDALVGESGGTIKYIKHTGNSSNPKFIAVTGTGNPFNSFDVGSNSTPTLIDIDEDGDLDAFIGESDGKVRYFKNTGNSTNTKFIAVTDTGNPFNGIDVGYNSAPTLVDIDEDGDLDAFIGAGVGNIKYLENTTSKPNTAPSFSQRTSSFSEVTGTGNPLNSFDVGNNSTPTLVDIDGDGDLDALIGKQEGTIEYFKNTGNSVNPQLIKVTGAGTPLSGRDVGSNSTPTLVDMDGDGDLDVVIGEKNGNINYFKNTGNGTNPQFVEVTGTQNPLNSFDVGNNSTPTWVDIDKDGDFDAFIGEENGNVNYFKNTGTSTNPQFVEVTGTQNPLNSFDVGNNSTPTWVDIDKDGDFDAFMGEKNGTIKYFKNIGNSTNPQLIEVTGGENLLDGFNVGNNSTPTLVDIDGDGDLDALVGELLGTIKYLKNNSQAPIYNLSAINEDETAPLGNTIAEIIDETTIADAEVVVEAVAITAVDNSNGNWQYSTNGGSTWNNFGAVTEATARLLDSIHKVRFIPNPNWFGTAKITLRLWDQSTGVGGGIANTTSNGGETAFSEETTTAEITVNDVTSNQAPTDISITSQTVNENSATGTIVGNLASTDQNAGDIHTYSLVDNANYPDNNFFQIDNVNKQLLTAASFNFESQNSYKIKVETNDGKGGTYQKELIIAVNNINESPTNITLSASTIDENKPVGTVVGNLTTTDPDAGETHTYSLVDNANYPDNSVFEILGNQIKTKASLNFEAKNSYKIKVQTNDGKGGTYQKELIISVNDIVENLAPTNITLSSETVAENQPVATVVGTLTTEDPNIEDTHTYQLVAGEGDVDNTAFKIVGNQLQTAEVFDFETKKTYSLRVQTNDGKGGIFEEIFTINVNEFGDFKLVKDIYSGGSSSNPAHLTNINGTLFFQANNGTEGVELWKSDGSEAGTVLVKNIREGSRNANTNNIINVNNIIYFPANGINGIELWKSDGSEAGTVLVKDIRSGNGSSTPSNLININNIIYFQANNGINGIELWKSDGSEGGTVLVKDIFAGNSSSNSNPSHLTHVNNTLLFRAYDKVNGYELWKSDGSEAGTVLLKDIRSGGNSSTPSNLINVNGTLFFQATNGANGIELWKSDGSAAGTVLVKDIRDGSNSSNPSNLIQLDNTLFFTANDGINGVELWKSDGSEAGTVLVKDILLNGGSSNPTNLTDVNGTLFFTANDGINGVELWKSDGSAAGTVLVKDILLNGGSNPANLTDVNGTLYFTANDGINGIELWKSDGSAAGTVLRGDIFAGSGSSNPANLTEVLGELYFTANNGINGIELWSGV</sequence>
<dbReference type="PANTHER" id="PTHR44103:SF1">
    <property type="entry name" value="PROPROTEIN CONVERTASE P"/>
    <property type="match status" value="1"/>
</dbReference>
<dbReference type="SUPFAM" id="SSF89372">
    <property type="entry name" value="Fucose-specific lectin"/>
    <property type="match status" value="1"/>
</dbReference>